<evidence type="ECO:0000313" key="2">
    <source>
        <dbReference type="EMBL" id="GJT65680.1"/>
    </source>
</evidence>
<name>A0ABQ5FQW9_9ASTR</name>
<dbReference type="PANTHER" id="PTHR33067">
    <property type="entry name" value="RNA-DIRECTED DNA POLYMERASE-RELATED"/>
    <property type="match status" value="1"/>
</dbReference>
<keyword evidence="2" id="KW-0808">Transferase</keyword>
<dbReference type="PANTHER" id="PTHR33067:SF35">
    <property type="entry name" value="ASPARTIC PEPTIDASE DDI1-TYPE DOMAIN-CONTAINING PROTEIN"/>
    <property type="match status" value="1"/>
</dbReference>
<dbReference type="InterPro" id="IPR021109">
    <property type="entry name" value="Peptidase_aspartic_dom_sf"/>
</dbReference>
<keyword evidence="3" id="KW-1185">Reference proteome</keyword>
<feature type="region of interest" description="Disordered" evidence="1">
    <location>
        <begin position="445"/>
        <end position="475"/>
    </location>
</feature>
<evidence type="ECO:0000313" key="3">
    <source>
        <dbReference type="Proteomes" id="UP001151760"/>
    </source>
</evidence>
<dbReference type="Gene3D" id="2.40.70.10">
    <property type="entry name" value="Acid Proteases"/>
    <property type="match status" value="1"/>
</dbReference>
<dbReference type="EMBL" id="BQNB010017651">
    <property type="protein sequence ID" value="GJT65680.1"/>
    <property type="molecule type" value="Genomic_DNA"/>
</dbReference>
<accession>A0ABQ5FQW9</accession>
<keyword evidence="2" id="KW-0548">Nucleotidyltransferase</keyword>
<organism evidence="2 3">
    <name type="scientific">Tanacetum coccineum</name>
    <dbReference type="NCBI Taxonomy" id="301880"/>
    <lineage>
        <taxon>Eukaryota</taxon>
        <taxon>Viridiplantae</taxon>
        <taxon>Streptophyta</taxon>
        <taxon>Embryophyta</taxon>
        <taxon>Tracheophyta</taxon>
        <taxon>Spermatophyta</taxon>
        <taxon>Magnoliopsida</taxon>
        <taxon>eudicotyledons</taxon>
        <taxon>Gunneridae</taxon>
        <taxon>Pentapetalae</taxon>
        <taxon>asterids</taxon>
        <taxon>campanulids</taxon>
        <taxon>Asterales</taxon>
        <taxon>Asteraceae</taxon>
        <taxon>Asteroideae</taxon>
        <taxon>Anthemideae</taxon>
        <taxon>Anthemidinae</taxon>
        <taxon>Tanacetum</taxon>
    </lineage>
</organism>
<feature type="non-terminal residue" evidence="2">
    <location>
        <position position="475"/>
    </location>
</feature>
<feature type="region of interest" description="Disordered" evidence="1">
    <location>
        <begin position="54"/>
        <end position="80"/>
    </location>
</feature>
<feature type="compositionally biased region" description="Polar residues" evidence="1">
    <location>
        <begin position="101"/>
        <end position="114"/>
    </location>
</feature>
<gene>
    <name evidence="2" type="ORF">Tco_1017160</name>
</gene>
<protein>
    <submittedName>
        <fullName evidence="2">Reverse transcriptase domain-containing protein</fullName>
    </submittedName>
</protein>
<reference evidence="2" key="2">
    <citation type="submission" date="2022-01" db="EMBL/GenBank/DDBJ databases">
        <authorList>
            <person name="Yamashiro T."/>
            <person name="Shiraishi A."/>
            <person name="Satake H."/>
            <person name="Nakayama K."/>
        </authorList>
    </citation>
    <scope>NUCLEOTIDE SEQUENCE</scope>
</reference>
<comment type="caution">
    <text evidence="2">The sequence shown here is derived from an EMBL/GenBank/DDBJ whole genome shotgun (WGS) entry which is preliminary data.</text>
</comment>
<proteinExistence type="predicted"/>
<feature type="region of interest" description="Disordered" evidence="1">
    <location>
        <begin position="101"/>
        <end position="121"/>
    </location>
</feature>
<keyword evidence="2" id="KW-0695">RNA-directed DNA polymerase</keyword>
<dbReference type="GO" id="GO:0003964">
    <property type="term" value="F:RNA-directed DNA polymerase activity"/>
    <property type="evidence" value="ECO:0007669"/>
    <property type="project" value="UniProtKB-KW"/>
</dbReference>
<reference evidence="2" key="1">
    <citation type="journal article" date="2022" name="Int. J. Mol. Sci.">
        <title>Draft Genome of Tanacetum Coccineum: Genomic Comparison of Closely Related Tanacetum-Family Plants.</title>
        <authorList>
            <person name="Yamashiro T."/>
            <person name="Shiraishi A."/>
            <person name="Nakayama K."/>
            <person name="Satake H."/>
        </authorList>
    </citation>
    <scope>NUCLEOTIDE SEQUENCE</scope>
</reference>
<sequence>MIASDAKFKLLGNQMTKIEKAINERPQGALSSNTIPNPQEYIKVITTRSGITLVGPFIPPPNPSSSSSKKVERDPEPTMDQVHISSLESTARVPSLVIQPAPTSKSNEIPEQNPHQPPIPYPSSLNKDKVQYKSDIQIHKFLQMFKKLHFNISLAKALAQMPKYAKMLKDILTNNEKLLELANTPLNENCSTVLLKKLPEKLGDPGKFLIPCNFSELEECMALADLGASLNLMPFSMWKKLMLPELVPTRMTLELANRSVSYPVGITEDVFMQVCKFTFPADFIVVDYDVNPRIPLILGRPFLRTAHALVDVYGEELTLRVGDEKLVFNVESTSKYPHKHGDESINQIDIIDTTCEDHFHEVLNVQKSIHPLSGSPTPSDPVVVSLSLSLTPFGNSGFLLEETNALLALDDLIPPEINEGIFDPDGDIFLRKKLLNDEILKDLPPKELKDDEIKTTKSSIKEPPELELKDLPSHL</sequence>
<dbReference type="CDD" id="cd00303">
    <property type="entry name" value="retropepsin_like"/>
    <property type="match status" value="1"/>
</dbReference>
<dbReference type="Proteomes" id="UP001151760">
    <property type="component" value="Unassembled WGS sequence"/>
</dbReference>
<evidence type="ECO:0000256" key="1">
    <source>
        <dbReference type="SAM" id="MobiDB-lite"/>
    </source>
</evidence>